<feature type="compositionally biased region" description="Low complexity" evidence="1">
    <location>
        <begin position="11"/>
        <end position="22"/>
    </location>
</feature>
<dbReference type="InterPro" id="IPR010982">
    <property type="entry name" value="Lambda_DNA-bd_dom_sf"/>
</dbReference>
<dbReference type="Pfam" id="PF19054">
    <property type="entry name" value="DUF5753"/>
    <property type="match status" value="1"/>
</dbReference>
<dbReference type="SUPFAM" id="SSF47413">
    <property type="entry name" value="lambda repressor-like DNA-binding domains"/>
    <property type="match status" value="1"/>
</dbReference>
<comment type="caution">
    <text evidence="3">The sequence shown here is derived from an EMBL/GenBank/DDBJ whole genome shotgun (WGS) entry which is preliminary data.</text>
</comment>
<dbReference type="AlphaFoldDB" id="A0A6L6X9G7"/>
<dbReference type="Pfam" id="PF13560">
    <property type="entry name" value="HTH_31"/>
    <property type="match status" value="1"/>
</dbReference>
<dbReference type="CDD" id="cd00093">
    <property type="entry name" value="HTH_XRE"/>
    <property type="match status" value="1"/>
</dbReference>
<dbReference type="Proteomes" id="UP000483802">
    <property type="component" value="Unassembled WGS sequence"/>
</dbReference>
<dbReference type="EMBL" id="WPNZ01000032">
    <property type="protein sequence ID" value="MVO90347.1"/>
    <property type="molecule type" value="Genomic_DNA"/>
</dbReference>
<keyword evidence="4" id="KW-1185">Reference proteome</keyword>
<reference evidence="3 4" key="1">
    <citation type="submission" date="2019-11" db="EMBL/GenBank/DDBJ databases">
        <title>Streptomyces typhae sp. nov., a novel endophytic actinomycete isolated from the root of cattail pollen (Typha angustifolia L.).</title>
        <authorList>
            <person name="Peng C."/>
        </authorList>
    </citation>
    <scope>NUCLEOTIDE SEQUENCE [LARGE SCALE GENOMIC DNA]</scope>
    <source>
        <strain evidence="4">p1417</strain>
    </source>
</reference>
<accession>A0A6L6X9G7</accession>
<dbReference type="Gene3D" id="1.10.260.40">
    <property type="entry name" value="lambda repressor-like DNA-binding domains"/>
    <property type="match status" value="1"/>
</dbReference>
<evidence type="ECO:0000256" key="1">
    <source>
        <dbReference type="SAM" id="MobiDB-lite"/>
    </source>
</evidence>
<dbReference type="InterPro" id="IPR001387">
    <property type="entry name" value="Cro/C1-type_HTH"/>
</dbReference>
<dbReference type="RefSeq" id="WP_157169367.1">
    <property type="nucleotide sequence ID" value="NZ_WPNZ01000032.1"/>
</dbReference>
<gene>
    <name evidence="3" type="ORF">GPA10_37770</name>
</gene>
<dbReference type="SMART" id="SM00530">
    <property type="entry name" value="HTH_XRE"/>
    <property type="match status" value="1"/>
</dbReference>
<evidence type="ECO:0000313" key="3">
    <source>
        <dbReference type="EMBL" id="MVO90347.1"/>
    </source>
</evidence>
<proteinExistence type="predicted"/>
<feature type="compositionally biased region" description="Basic and acidic residues" evidence="1">
    <location>
        <begin position="1"/>
        <end position="10"/>
    </location>
</feature>
<organism evidence="3 4">
    <name type="scientific">Streptomyces typhae</name>
    <dbReference type="NCBI Taxonomy" id="2681492"/>
    <lineage>
        <taxon>Bacteria</taxon>
        <taxon>Bacillati</taxon>
        <taxon>Actinomycetota</taxon>
        <taxon>Actinomycetes</taxon>
        <taxon>Kitasatosporales</taxon>
        <taxon>Streptomycetaceae</taxon>
        <taxon>Streptomyces</taxon>
    </lineage>
</organism>
<evidence type="ECO:0000313" key="4">
    <source>
        <dbReference type="Proteomes" id="UP000483802"/>
    </source>
</evidence>
<sequence>MSAGPARREASAPAQQQVPAQSRGAASRLLGDFLRLARKDQGLTLQEAALLIRGSSSKISRLERGESPAKERDVWDLVRHYKVPEEKFDDVHGLLRQIRTETKGHRYSDVTPGFLRRLISLEGSASRIFVYENHVVPGLLQIKDYARVLVKAAMPTADEATVDRYVRDRMDRAELFRSPQRPELVVVLDEGVLRRQVGGPTVMRRQLEHLRKFADVDEAHVSVGVLPFEDDGTSLAPSFPVTHLRMQDGGPSEIVYVELMESAEYVTEPGKVDQYRTMLTELMHKAVAYPRNLDLLDECIERSVSLERKRASGSAT</sequence>
<dbReference type="InterPro" id="IPR043917">
    <property type="entry name" value="DUF5753"/>
</dbReference>
<dbReference type="GO" id="GO:0003677">
    <property type="term" value="F:DNA binding"/>
    <property type="evidence" value="ECO:0007669"/>
    <property type="project" value="InterPro"/>
</dbReference>
<name>A0A6L6X9G7_9ACTN</name>
<protein>
    <submittedName>
        <fullName evidence="3">Helix-turn-helix domain-containing protein</fullName>
    </submittedName>
</protein>
<feature type="domain" description="HTH cro/C1-type" evidence="2">
    <location>
        <begin position="34"/>
        <end position="88"/>
    </location>
</feature>
<dbReference type="PROSITE" id="PS50943">
    <property type="entry name" value="HTH_CROC1"/>
    <property type="match status" value="1"/>
</dbReference>
<evidence type="ECO:0000259" key="2">
    <source>
        <dbReference type="PROSITE" id="PS50943"/>
    </source>
</evidence>
<feature type="region of interest" description="Disordered" evidence="1">
    <location>
        <begin position="1"/>
        <end position="23"/>
    </location>
</feature>